<dbReference type="InterPro" id="IPR036821">
    <property type="entry name" value="Peptide_deformylase_sf"/>
</dbReference>
<evidence type="ECO:0000313" key="7">
    <source>
        <dbReference type="EMBL" id="EHR37731.1"/>
    </source>
</evidence>
<comment type="function">
    <text evidence="6">Removes the formyl group from the N-terminal Met of newly synthesized proteins. Requires at least a dipeptide for an efficient rate of reaction. N-terminal L-methionine is a prerequisite for activity but the enzyme has broad specificity at other positions.</text>
</comment>
<protein>
    <recommendedName>
        <fullName evidence="6">Peptide deformylase</fullName>
        <shortName evidence="6">PDF</shortName>
        <ecNumber evidence="6">3.5.1.88</ecNumber>
    </recommendedName>
    <alternativeName>
        <fullName evidence="6">Polypeptide deformylase</fullName>
    </alternativeName>
</protein>
<keyword evidence="3 6" id="KW-0378">Hydrolase</keyword>
<evidence type="ECO:0000256" key="2">
    <source>
        <dbReference type="ARBA" id="ARBA00022723"/>
    </source>
</evidence>
<comment type="similarity">
    <text evidence="1 6">Belongs to the polypeptide deformylase family.</text>
</comment>
<keyword evidence="8" id="KW-1185">Reference proteome</keyword>
<organism evidence="7 8">
    <name type="scientific">Facklamia languida CCUG 37842</name>
    <dbReference type="NCBI Taxonomy" id="883113"/>
    <lineage>
        <taxon>Bacteria</taxon>
        <taxon>Bacillati</taxon>
        <taxon>Bacillota</taxon>
        <taxon>Bacilli</taxon>
        <taxon>Lactobacillales</taxon>
        <taxon>Aerococcaceae</taxon>
        <taxon>Facklamia</taxon>
    </lineage>
</organism>
<reference evidence="7 8" key="1">
    <citation type="submission" date="2012-01" db="EMBL/GenBank/DDBJ databases">
        <title>The Genome Sequence of Facklamia languida CCUG 37842.</title>
        <authorList>
            <consortium name="The Broad Institute Genome Sequencing Platform"/>
            <person name="Earl A."/>
            <person name="Ward D."/>
            <person name="Feldgarden M."/>
            <person name="Gevers D."/>
            <person name="Huys G."/>
            <person name="Young S.K."/>
            <person name="Zeng Q."/>
            <person name="Gargeya S."/>
            <person name="Fitzgerald M."/>
            <person name="Haas B."/>
            <person name="Abouelleil A."/>
            <person name="Alvarado L."/>
            <person name="Arachchi H.M."/>
            <person name="Berlin A."/>
            <person name="Chapman S.B."/>
            <person name="Gearin G."/>
            <person name="Goldberg J."/>
            <person name="Griggs A."/>
            <person name="Gujja S."/>
            <person name="Hansen M."/>
            <person name="Heiman D."/>
            <person name="Howarth C."/>
            <person name="Larimer J."/>
            <person name="Lui A."/>
            <person name="MacDonald P.J.P."/>
            <person name="McCowen C."/>
            <person name="Montmayeur A."/>
            <person name="Murphy C."/>
            <person name="Neiman D."/>
            <person name="Pearson M."/>
            <person name="Priest M."/>
            <person name="Roberts A."/>
            <person name="Saif S."/>
            <person name="Shea T."/>
            <person name="Sisk P."/>
            <person name="Stolte C."/>
            <person name="Sykes S."/>
            <person name="Wortman J."/>
            <person name="Nusbaum C."/>
            <person name="Birren B."/>
        </authorList>
    </citation>
    <scope>NUCLEOTIDE SEQUENCE [LARGE SCALE GENOMIC DNA]</scope>
    <source>
        <strain evidence="7 8">CCUG 37842</strain>
    </source>
</reference>
<accession>H3NHT2</accession>
<dbReference type="Gene3D" id="3.90.45.10">
    <property type="entry name" value="Peptide deformylase"/>
    <property type="match status" value="1"/>
</dbReference>
<feature type="binding site" evidence="6">
    <location>
        <position position="116"/>
    </location>
    <ligand>
        <name>Fe cation</name>
        <dbReference type="ChEBI" id="CHEBI:24875"/>
    </ligand>
</feature>
<gene>
    <name evidence="6" type="primary">def</name>
    <name evidence="7" type="ORF">HMPREF9708_00360</name>
</gene>
<dbReference type="SUPFAM" id="SSF56420">
    <property type="entry name" value="Peptide deformylase"/>
    <property type="match status" value="1"/>
</dbReference>
<dbReference type="Proteomes" id="UP000006190">
    <property type="component" value="Unassembled WGS sequence"/>
</dbReference>
<feature type="binding site" evidence="6">
    <location>
        <position position="159"/>
    </location>
    <ligand>
        <name>Fe cation</name>
        <dbReference type="ChEBI" id="CHEBI:24875"/>
    </ligand>
</feature>
<evidence type="ECO:0000256" key="4">
    <source>
        <dbReference type="ARBA" id="ARBA00022917"/>
    </source>
</evidence>
<dbReference type="CDD" id="cd00487">
    <property type="entry name" value="Pep_deformylase"/>
    <property type="match status" value="1"/>
</dbReference>
<dbReference type="eggNOG" id="COG0242">
    <property type="taxonomic scope" value="Bacteria"/>
</dbReference>
<keyword evidence="2 6" id="KW-0479">Metal-binding</keyword>
<evidence type="ECO:0000256" key="5">
    <source>
        <dbReference type="ARBA" id="ARBA00023004"/>
    </source>
</evidence>
<comment type="caution">
    <text evidence="7">The sequence shown here is derived from an EMBL/GenBank/DDBJ whole genome shotgun (WGS) entry which is preliminary data.</text>
</comment>
<dbReference type="PRINTS" id="PR01576">
    <property type="entry name" value="PDEFORMYLASE"/>
</dbReference>
<dbReference type="PIRSF" id="PIRSF004749">
    <property type="entry name" value="Pep_def"/>
    <property type="match status" value="1"/>
</dbReference>
<evidence type="ECO:0000256" key="3">
    <source>
        <dbReference type="ARBA" id="ARBA00022801"/>
    </source>
</evidence>
<evidence type="ECO:0000313" key="8">
    <source>
        <dbReference type="Proteomes" id="UP000006190"/>
    </source>
</evidence>
<sequence length="188" mass="21441">MLTMKDIVEEGHPALRLKAEPVTFPMDEELKEVAKEMLQFLINSQDEEVASRYGLRAGVGLAAPQINVNKQLFAMLLYQYDEEGQKLGTEVCEVLVNPKITRHSVKKVALSDGEGCLSVNREVEGLVPRPQRITLQYQDLEGNHHEVKWKDYKAIVAQHEIDHLHGIMFYDHIDASAPWRHDDQTTLI</sequence>
<keyword evidence="4 6" id="KW-0648">Protein biosynthesis</keyword>
<evidence type="ECO:0000256" key="6">
    <source>
        <dbReference type="HAMAP-Rule" id="MF_00163"/>
    </source>
</evidence>
<dbReference type="GO" id="GO:0006412">
    <property type="term" value="P:translation"/>
    <property type="evidence" value="ECO:0007669"/>
    <property type="project" value="UniProtKB-UniRule"/>
</dbReference>
<keyword evidence="5 6" id="KW-0408">Iron</keyword>
<feature type="active site" evidence="6">
    <location>
        <position position="160"/>
    </location>
</feature>
<proteinExistence type="inferred from homology"/>
<dbReference type="AlphaFoldDB" id="H3NHT2"/>
<dbReference type="NCBIfam" id="TIGR00079">
    <property type="entry name" value="pept_deformyl"/>
    <property type="match status" value="1"/>
</dbReference>
<dbReference type="RefSeq" id="WP_006308306.1">
    <property type="nucleotide sequence ID" value="NZ_JH601133.1"/>
</dbReference>
<dbReference type="PATRIC" id="fig|883113.3.peg.364"/>
<dbReference type="PANTHER" id="PTHR10458">
    <property type="entry name" value="PEPTIDE DEFORMYLASE"/>
    <property type="match status" value="1"/>
</dbReference>
<dbReference type="EC" id="3.5.1.88" evidence="6"/>
<comment type="cofactor">
    <cofactor evidence="6">
        <name>Fe(2+)</name>
        <dbReference type="ChEBI" id="CHEBI:29033"/>
    </cofactor>
    <text evidence="6">Binds 1 Fe(2+) ion.</text>
</comment>
<comment type="catalytic activity">
    <reaction evidence="6">
        <text>N-terminal N-formyl-L-methionyl-[peptide] + H2O = N-terminal L-methionyl-[peptide] + formate</text>
        <dbReference type="Rhea" id="RHEA:24420"/>
        <dbReference type="Rhea" id="RHEA-COMP:10639"/>
        <dbReference type="Rhea" id="RHEA-COMP:10640"/>
        <dbReference type="ChEBI" id="CHEBI:15377"/>
        <dbReference type="ChEBI" id="CHEBI:15740"/>
        <dbReference type="ChEBI" id="CHEBI:49298"/>
        <dbReference type="ChEBI" id="CHEBI:64731"/>
        <dbReference type="EC" id="3.5.1.88"/>
    </reaction>
</comment>
<dbReference type="GO" id="GO:0046872">
    <property type="term" value="F:metal ion binding"/>
    <property type="evidence" value="ECO:0007669"/>
    <property type="project" value="UniProtKB-KW"/>
</dbReference>
<name>H3NHT2_9LACT</name>
<dbReference type="HOGENOM" id="CLU_061901_4_0_9"/>
<dbReference type="PANTHER" id="PTHR10458:SF8">
    <property type="entry name" value="PEPTIDE DEFORMYLASE 2"/>
    <property type="match status" value="1"/>
</dbReference>
<evidence type="ECO:0000256" key="1">
    <source>
        <dbReference type="ARBA" id="ARBA00010759"/>
    </source>
</evidence>
<dbReference type="EMBL" id="AGEG01000003">
    <property type="protein sequence ID" value="EHR37731.1"/>
    <property type="molecule type" value="Genomic_DNA"/>
</dbReference>
<feature type="binding site" evidence="6">
    <location>
        <position position="163"/>
    </location>
    <ligand>
        <name>Fe cation</name>
        <dbReference type="ChEBI" id="CHEBI:24875"/>
    </ligand>
</feature>
<dbReference type="STRING" id="883113.HMPREF9708_00360"/>
<dbReference type="OrthoDB" id="9784988at2"/>
<dbReference type="Pfam" id="PF01327">
    <property type="entry name" value="Pep_deformylase"/>
    <property type="match status" value="1"/>
</dbReference>
<dbReference type="FunFam" id="3.90.45.10:FF:000002">
    <property type="entry name" value="Peptide deformylase"/>
    <property type="match status" value="1"/>
</dbReference>
<dbReference type="InterPro" id="IPR023635">
    <property type="entry name" value="Peptide_deformylase"/>
</dbReference>
<dbReference type="GO" id="GO:0042586">
    <property type="term" value="F:peptide deformylase activity"/>
    <property type="evidence" value="ECO:0007669"/>
    <property type="project" value="UniProtKB-UniRule"/>
</dbReference>
<dbReference type="HAMAP" id="MF_00163">
    <property type="entry name" value="Pep_deformylase"/>
    <property type="match status" value="1"/>
</dbReference>